<dbReference type="AlphaFoldDB" id="A0A1R3GGJ5"/>
<evidence type="ECO:0000259" key="7">
    <source>
        <dbReference type="PROSITE" id="PS51319"/>
    </source>
</evidence>
<evidence type="ECO:0000313" key="9">
    <source>
        <dbReference type="Proteomes" id="UP000188268"/>
    </source>
</evidence>
<dbReference type="Pfam" id="PF08711">
    <property type="entry name" value="Med26"/>
    <property type="match status" value="1"/>
</dbReference>
<feature type="region of interest" description="Disordered" evidence="5">
    <location>
        <begin position="418"/>
        <end position="439"/>
    </location>
</feature>
<dbReference type="SUPFAM" id="SSF47676">
    <property type="entry name" value="Conserved domain common to transcription factors TFIIS, elongin A, CRSP70"/>
    <property type="match status" value="1"/>
</dbReference>
<dbReference type="STRING" id="210143.A0A1R3GGJ5"/>
<dbReference type="PANTHER" id="PTHR47210">
    <property type="entry name" value="MEDIATOR OF RNA POLYMERASE II TRANSCRIPTION SUBUNIT 26C-RELATED"/>
    <property type="match status" value="1"/>
</dbReference>
<dbReference type="Gene3D" id="1.20.930.10">
    <property type="entry name" value="Conserved domain common to transcription factors TFIIS, elongin A, CRSP70"/>
    <property type="match status" value="1"/>
</dbReference>
<dbReference type="SMART" id="SM00509">
    <property type="entry name" value="TFS2N"/>
    <property type="match status" value="1"/>
</dbReference>
<proteinExistence type="predicted"/>
<gene>
    <name evidence="8" type="ORF">CCACVL1_25913</name>
</gene>
<feature type="domain" description="TFIIS N-terminal" evidence="7">
    <location>
        <begin position="210"/>
        <end position="287"/>
    </location>
</feature>
<evidence type="ECO:0000313" key="8">
    <source>
        <dbReference type="EMBL" id="OMO57203.1"/>
    </source>
</evidence>
<dbReference type="InterPro" id="IPR017923">
    <property type="entry name" value="TFIIS_N"/>
</dbReference>
<keyword evidence="6" id="KW-0732">Signal</keyword>
<dbReference type="InterPro" id="IPR044790">
    <property type="entry name" value="MD26C-like"/>
</dbReference>
<evidence type="ECO:0000256" key="4">
    <source>
        <dbReference type="SAM" id="Coils"/>
    </source>
</evidence>
<dbReference type="EMBL" id="AWWV01014408">
    <property type="protein sequence ID" value="OMO57203.1"/>
    <property type="molecule type" value="Genomic_DNA"/>
</dbReference>
<evidence type="ECO:0000256" key="1">
    <source>
        <dbReference type="ARBA" id="ARBA00004123"/>
    </source>
</evidence>
<feature type="region of interest" description="Disordered" evidence="5">
    <location>
        <begin position="305"/>
        <end position="343"/>
    </location>
</feature>
<keyword evidence="9" id="KW-1185">Reference proteome</keyword>
<keyword evidence="2 3" id="KW-0539">Nucleus</keyword>
<feature type="signal peptide" evidence="6">
    <location>
        <begin position="1"/>
        <end position="22"/>
    </location>
</feature>
<protein>
    <recommendedName>
        <fullName evidence="7">TFIIS N-terminal domain-containing protein</fullName>
    </recommendedName>
</protein>
<comment type="caution">
    <text evidence="8">The sequence shown here is derived from an EMBL/GenBank/DDBJ whole genome shotgun (WGS) entry which is preliminary data.</text>
</comment>
<evidence type="ECO:0000256" key="2">
    <source>
        <dbReference type="ARBA" id="ARBA00023242"/>
    </source>
</evidence>
<dbReference type="Proteomes" id="UP000188268">
    <property type="component" value="Unassembled WGS sequence"/>
</dbReference>
<feature type="chain" id="PRO_5013136720" description="TFIIS N-terminal domain-containing protein" evidence="6">
    <location>
        <begin position="23"/>
        <end position="439"/>
    </location>
</feature>
<dbReference type="OrthoDB" id="550309at2759"/>
<dbReference type="InterPro" id="IPR003617">
    <property type="entry name" value="TFIIS/CRSP70_N_sub"/>
</dbReference>
<feature type="coiled-coil region" evidence="4">
    <location>
        <begin position="381"/>
        <end position="408"/>
    </location>
</feature>
<evidence type="ECO:0000256" key="6">
    <source>
        <dbReference type="SAM" id="SignalP"/>
    </source>
</evidence>
<dbReference type="GO" id="GO:0005634">
    <property type="term" value="C:nucleus"/>
    <property type="evidence" value="ECO:0007669"/>
    <property type="project" value="UniProtKB-SubCell"/>
</dbReference>
<comment type="subcellular location">
    <subcellularLocation>
        <location evidence="1 3">Nucleus</location>
    </subcellularLocation>
</comment>
<feature type="compositionally biased region" description="Polar residues" evidence="5">
    <location>
        <begin position="328"/>
        <end position="338"/>
    </location>
</feature>
<name>A0A1R3GGJ5_COCAP</name>
<keyword evidence="4" id="KW-0175">Coiled coil</keyword>
<dbReference type="InterPro" id="IPR035441">
    <property type="entry name" value="TFIIS/LEDGF_dom_sf"/>
</dbReference>
<reference evidence="8 9" key="1">
    <citation type="submission" date="2013-09" db="EMBL/GenBank/DDBJ databases">
        <title>Corchorus capsularis genome sequencing.</title>
        <authorList>
            <person name="Alam M."/>
            <person name="Haque M.S."/>
            <person name="Islam M.S."/>
            <person name="Emdad E.M."/>
            <person name="Islam M.M."/>
            <person name="Ahmed B."/>
            <person name="Halim A."/>
            <person name="Hossen Q.M.M."/>
            <person name="Hossain M.Z."/>
            <person name="Ahmed R."/>
            <person name="Khan M.M."/>
            <person name="Islam R."/>
            <person name="Rashid M.M."/>
            <person name="Khan S.A."/>
            <person name="Rahman M.S."/>
            <person name="Alam M."/>
        </authorList>
    </citation>
    <scope>NUCLEOTIDE SEQUENCE [LARGE SCALE GENOMIC DNA]</scope>
    <source>
        <strain evidence="9">cv. CVL-1</strain>
        <tissue evidence="8">Whole seedling</tissue>
    </source>
</reference>
<evidence type="ECO:0000256" key="5">
    <source>
        <dbReference type="SAM" id="MobiDB-lite"/>
    </source>
</evidence>
<evidence type="ECO:0000256" key="3">
    <source>
        <dbReference type="PROSITE-ProRule" id="PRU00649"/>
    </source>
</evidence>
<dbReference type="CDD" id="cd00183">
    <property type="entry name" value="TFIIS_I"/>
    <property type="match status" value="1"/>
</dbReference>
<dbReference type="PANTHER" id="PTHR47210:SF1">
    <property type="entry name" value="MEDIATOR OF RNA POLYMERASE II TRANSCRIPTION SUBUNIT 26C-RELATED"/>
    <property type="match status" value="1"/>
</dbReference>
<organism evidence="8 9">
    <name type="scientific">Corchorus capsularis</name>
    <name type="common">Jute</name>
    <dbReference type="NCBI Taxonomy" id="210143"/>
    <lineage>
        <taxon>Eukaryota</taxon>
        <taxon>Viridiplantae</taxon>
        <taxon>Streptophyta</taxon>
        <taxon>Embryophyta</taxon>
        <taxon>Tracheophyta</taxon>
        <taxon>Spermatophyta</taxon>
        <taxon>Magnoliopsida</taxon>
        <taxon>eudicotyledons</taxon>
        <taxon>Gunneridae</taxon>
        <taxon>Pentapetalae</taxon>
        <taxon>rosids</taxon>
        <taxon>malvids</taxon>
        <taxon>Malvales</taxon>
        <taxon>Malvaceae</taxon>
        <taxon>Grewioideae</taxon>
        <taxon>Apeibeae</taxon>
        <taxon>Corchorus</taxon>
    </lineage>
</organism>
<accession>A0A1R3GGJ5</accession>
<feature type="compositionally biased region" description="Basic and acidic residues" evidence="5">
    <location>
        <begin position="166"/>
        <end position="184"/>
    </location>
</feature>
<dbReference type="PROSITE" id="PS51319">
    <property type="entry name" value="TFIIS_N"/>
    <property type="match status" value="1"/>
</dbReference>
<sequence length="439" mass="50186">MSLWISLLLSLAFSSLLRFVTGRAVSIRPIKLRFHLILTVKSFGEGARDRPYGHCLVAKIKNNPGTIDRYRKAVTTKKTRVNREQPIRENFKLWHHHPVLMDIDDFRAILETAKVDVWTFIDTAILVASLDNGQELKQQRDRIVERLYAMSMAAQCRNCEFGEKPSDREVKADLKRDSSHENKKTGVSPITPQSDNRDNDLDPYGGLFDDEQKRILEIKERLGEPNQSEDSLIDLLQGLEDMNITFQTLKETDIGRQVNNLRKHSSNDVRKLVKQLVRKWKEIVDEWVSLNEPGELKPAALMVDGDSAPQKLPQNSSNKVPDLAYTPSPLNGSSGSDKNNSEPGRKIKLIVHRKEPPTKPTCSAPVLQNTQREQKEIKFDSERLASARKRLQENYKEIENAKRQRTVQVMDIHELPKPKNAFFGRNKGGNSQRRPAKAF</sequence>
<dbReference type="Gramene" id="OMO57203">
    <property type="protein sequence ID" value="OMO57203"/>
    <property type="gene ID" value="CCACVL1_25913"/>
</dbReference>
<feature type="region of interest" description="Disordered" evidence="5">
    <location>
        <begin position="166"/>
        <end position="204"/>
    </location>
</feature>